<organism evidence="3 4">
    <name type="scientific">Fluviispira multicolorata</name>
    <dbReference type="NCBI Taxonomy" id="2654512"/>
    <lineage>
        <taxon>Bacteria</taxon>
        <taxon>Pseudomonadati</taxon>
        <taxon>Bdellovibrionota</taxon>
        <taxon>Oligoflexia</taxon>
        <taxon>Silvanigrellales</taxon>
        <taxon>Silvanigrellaceae</taxon>
        <taxon>Fluviispira</taxon>
    </lineage>
</organism>
<evidence type="ECO:0000313" key="3">
    <source>
        <dbReference type="EMBL" id="KAB8033359.1"/>
    </source>
</evidence>
<dbReference type="AlphaFoldDB" id="A0A833JES2"/>
<feature type="domain" description="Solute-binding protein family 3/N-terminal" evidence="2">
    <location>
        <begin position="42"/>
        <end position="252"/>
    </location>
</feature>
<dbReference type="SUPFAM" id="SSF53850">
    <property type="entry name" value="Periplasmic binding protein-like II"/>
    <property type="match status" value="1"/>
</dbReference>
<comment type="caution">
    <text evidence="3">The sequence shown here is derived from an EMBL/GenBank/DDBJ whole genome shotgun (WGS) entry which is preliminary data.</text>
</comment>
<dbReference type="PANTHER" id="PTHR35936:SF25">
    <property type="entry name" value="ABC TRANSPORTER SUBSTRATE-BINDING PROTEIN"/>
    <property type="match status" value="1"/>
</dbReference>
<dbReference type="Proteomes" id="UP000442694">
    <property type="component" value="Unassembled WGS sequence"/>
</dbReference>
<proteinExistence type="predicted"/>
<reference evidence="3 4" key="1">
    <citation type="submission" date="2019-10" db="EMBL/GenBank/DDBJ databases">
        <title>New genus of Silvanigrellaceae.</title>
        <authorList>
            <person name="Pitt A."/>
            <person name="Hahn M.W."/>
        </authorList>
    </citation>
    <scope>NUCLEOTIDE SEQUENCE [LARGE SCALE GENOMIC DNA]</scope>
    <source>
        <strain evidence="3 4">33A1-SZDP</strain>
    </source>
</reference>
<gene>
    <name evidence="3" type="ORF">GCL57_01270</name>
</gene>
<accession>A0A833JES2</accession>
<protein>
    <submittedName>
        <fullName evidence="3">Transporter substrate-binding domain-containing protein</fullName>
    </submittedName>
</protein>
<dbReference type="PANTHER" id="PTHR35936">
    <property type="entry name" value="MEMBRANE-BOUND LYTIC MUREIN TRANSGLYCOSYLASE F"/>
    <property type="match status" value="1"/>
</dbReference>
<dbReference type="Pfam" id="PF00497">
    <property type="entry name" value="SBP_bac_3"/>
    <property type="match status" value="1"/>
</dbReference>
<dbReference type="InterPro" id="IPR001638">
    <property type="entry name" value="Solute-binding_3/MltF_N"/>
</dbReference>
<dbReference type="SMART" id="SM00062">
    <property type="entry name" value="PBPb"/>
    <property type="match status" value="1"/>
</dbReference>
<evidence type="ECO:0000259" key="2">
    <source>
        <dbReference type="SMART" id="SM00062"/>
    </source>
</evidence>
<dbReference type="EMBL" id="WFLN01000004">
    <property type="protein sequence ID" value="KAB8033359.1"/>
    <property type="molecule type" value="Genomic_DNA"/>
</dbReference>
<sequence length="254" mass="29315">MNFKLILFIVIFFLTMNTYASEKVVLHIEGDEWCPYMCDENAIKQKGLFRDITESIFNSQNYEVKFEFMPWARTLKRGEKGEIDAILAAFKEGREKFIFHKIELIQSLQSFVVLKETNWKFKNFNSLKDIHLGLILGYIYGGNIDQIKNNAKKISEIGGENGLEKNLMKLKNKEIDAVLDENHVLQYYIKKLDLSTSMKFTGNIGKRAGLYIGFPKVLPNSQKLADTVDKGLTKMKKSGEYQKILKKYGLTVKN</sequence>
<name>A0A833JES2_9BACT</name>
<evidence type="ECO:0000313" key="4">
    <source>
        <dbReference type="Proteomes" id="UP000442694"/>
    </source>
</evidence>
<keyword evidence="4" id="KW-1185">Reference proteome</keyword>
<dbReference type="RefSeq" id="WP_152211445.1">
    <property type="nucleotide sequence ID" value="NZ_WFLN01000004.1"/>
</dbReference>
<evidence type="ECO:0000256" key="1">
    <source>
        <dbReference type="ARBA" id="ARBA00022729"/>
    </source>
</evidence>
<keyword evidence="1" id="KW-0732">Signal</keyword>
<dbReference type="Gene3D" id="3.40.190.10">
    <property type="entry name" value="Periplasmic binding protein-like II"/>
    <property type="match status" value="2"/>
</dbReference>